<dbReference type="InterPro" id="IPR004252">
    <property type="entry name" value="Probable_transposase_24"/>
</dbReference>
<dbReference type="EMBL" id="CP039355">
    <property type="protein sequence ID" value="QCE16953.1"/>
    <property type="molecule type" value="Genomic_DNA"/>
</dbReference>
<evidence type="ECO:0000256" key="1">
    <source>
        <dbReference type="SAM" id="Coils"/>
    </source>
</evidence>
<dbReference type="AlphaFoldDB" id="A0A4D6NSY7"/>
<dbReference type="Proteomes" id="UP000501690">
    <property type="component" value="Linkage Group LG11"/>
</dbReference>
<protein>
    <recommendedName>
        <fullName evidence="2">HMG box domain-containing protein</fullName>
    </recommendedName>
</protein>
<name>A0A4D6NSY7_VIGUN</name>
<dbReference type="InterPro" id="IPR009071">
    <property type="entry name" value="HMG_box_dom"/>
</dbReference>
<evidence type="ECO:0000259" key="2">
    <source>
        <dbReference type="Pfam" id="PF00505"/>
    </source>
</evidence>
<dbReference type="Pfam" id="PF00505">
    <property type="entry name" value="HMG_box"/>
    <property type="match status" value="1"/>
</dbReference>
<gene>
    <name evidence="3" type="ORF">DEO72_LG11g3972</name>
</gene>
<sequence length="356" mass="41398">MMKNIDGREPSRAEMFIMTHKPKNEETKEIISKLEDAISSHSIEPEKNSTRDDVFSQVFGKDRHGYVRTYGKGVSPSDLWGSNSRVGIQKLIDEVQRNAQVELQSMKNRMQEEMEIKLKEQVKEQVETKLKEQLEAMKVELLNNFKIAFTQIPSYAPEVMVSNLNKEEVDIEDDPTLKMMDNDDNISHKVIEDPTSELLEKNAHALIFPFTHTSPRRKNEKVHKTNTKLTKRKLEDLNVEIVTLDKYLSILKHPSNAFELFLQEFANNYKETKVDLDNFERVKKKAVKAWNSLTKKELESYFNAATKLKRKLHLSTLKESVVEGKEIGKRERKPKIHFDGTDVKILKQEKSHKFAK</sequence>
<dbReference type="Pfam" id="PF03004">
    <property type="entry name" value="Transposase_24"/>
    <property type="match status" value="1"/>
</dbReference>
<organism evidence="3 4">
    <name type="scientific">Vigna unguiculata</name>
    <name type="common">Cowpea</name>
    <dbReference type="NCBI Taxonomy" id="3917"/>
    <lineage>
        <taxon>Eukaryota</taxon>
        <taxon>Viridiplantae</taxon>
        <taxon>Streptophyta</taxon>
        <taxon>Embryophyta</taxon>
        <taxon>Tracheophyta</taxon>
        <taxon>Spermatophyta</taxon>
        <taxon>Magnoliopsida</taxon>
        <taxon>eudicotyledons</taxon>
        <taxon>Gunneridae</taxon>
        <taxon>Pentapetalae</taxon>
        <taxon>rosids</taxon>
        <taxon>fabids</taxon>
        <taxon>Fabales</taxon>
        <taxon>Fabaceae</taxon>
        <taxon>Papilionoideae</taxon>
        <taxon>50 kb inversion clade</taxon>
        <taxon>NPAAA clade</taxon>
        <taxon>indigoferoid/millettioid clade</taxon>
        <taxon>Phaseoleae</taxon>
        <taxon>Vigna</taxon>
    </lineage>
</organism>
<feature type="coiled-coil region" evidence="1">
    <location>
        <begin position="96"/>
        <end position="136"/>
    </location>
</feature>
<evidence type="ECO:0000313" key="4">
    <source>
        <dbReference type="Proteomes" id="UP000501690"/>
    </source>
</evidence>
<accession>A0A4D6NSY7</accession>
<keyword evidence="4" id="KW-1185">Reference proteome</keyword>
<dbReference type="Gene3D" id="1.10.30.10">
    <property type="entry name" value="High mobility group box domain"/>
    <property type="match status" value="1"/>
</dbReference>
<dbReference type="InterPro" id="IPR036910">
    <property type="entry name" value="HMG_box_dom_sf"/>
</dbReference>
<keyword evidence="1" id="KW-0175">Coiled coil</keyword>
<evidence type="ECO:0000313" key="3">
    <source>
        <dbReference type="EMBL" id="QCE16953.1"/>
    </source>
</evidence>
<dbReference type="SUPFAM" id="SSF47095">
    <property type="entry name" value="HMG-box"/>
    <property type="match status" value="1"/>
</dbReference>
<reference evidence="3 4" key="1">
    <citation type="submission" date="2019-04" db="EMBL/GenBank/DDBJ databases">
        <title>An improved genome assembly and genetic linkage map for asparagus bean, Vigna unguiculata ssp. sesquipedialis.</title>
        <authorList>
            <person name="Xia Q."/>
            <person name="Zhang R."/>
            <person name="Dong Y."/>
        </authorList>
    </citation>
    <scope>NUCLEOTIDE SEQUENCE [LARGE SCALE GENOMIC DNA]</scope>
    <source>
        <tissue evidence="3">Leaf</tissue>
    </source>
</reference>
<feature type="domain" description="HMG box" evidence="2">
    <location>
        <begin position="252"/>
        <end position="312"/>
    </location>
</feature>
<proteinExistence type="predicted"/>